<protein>
    <submittedName>
        <fullName evidence="1">Uncharacterized protein</fullName>
    </submittedName>
</protein>
<proteinExistence type="predicted"/>
<sequence length="71" mass="7910">KAIAIKLRHRDATQLLEKDEILQICGMSKKTFYCTQKRYQESGSVAKAKAIGCGRPRILQDVDAAFLISLA</sequence>
<name>A0A6A4HZA3_9AGAR</name>
<evidence type="ECO:0000313" key="2">
    <source>
        <dbReference type="Proteomes" id="UP000799118"/>
    </source>
</evidence>
<organism evidence="1 2">
    <name type="scientific">Gymnopus androsaceus JB14</name>
    <dbReference type="NCBI Taxonomy" id="1447944"/>
    <lineage>
        <taxon>Eukaryota</taxon>
        <taxon>Fungi</taxon>
        <taxon>Dikarya</taxon>
        <taxon>Basidiomycota</taxon>
        <taxon>Agaricomycotina</taxon>
        <taxon>Agaricomycetes</taxon>
        <taxon>Agaricomycetidae</taxon>
        <taxon>Agaricales</taxon>
        <taxon>Marasmiineae</taxon>
        <taxon>Omphalotaceae</taxon>
        <taxon>Gymnopus</taxon>
    </lineage>
</organism>
<dbReference type="Proteomes" id="UP000799118">
    <property type="component" value="Unassembled WGS sequence"/>
</dbReference>
<dbReference type="EMBL" id="ML769429">
    <property type="protein sequence ID" value="KAE9403060.1"/>
    <property type="molecule type" value="Genomic_DNA"/>
</dbReference>
<evidence type="ECO:0000313" key="1">
    <source>
        <dbReference type="EMBL" id="KAE9403060.1"/>
    </source>
</evidence>
<gene>
    <name evidence="1" type="ORF">BT96DRAFT_815673</name>
</gene>
<dbReference type="OrthoDB" id="2994945at2759"/>
<keyword evidence="2" id="KW-1185">Reference proteome</keyword>
<accession>A0A6A4HZA3</accession>
<reference evidence="1" key="1">
    <citation type="journal article" date="2019" name="Environ. Microbiol.">
        <title>Fungal ecological strategies reflected in gene transcription - a case study of two litter decomposers.</title>
        <authorList>
            <person name="Barbi F."/>
            <person name="Kohler A."/>
            <person name="Barry K."/>
            <person name="Baskaran P."/>
            <person name="Daum C."/>
            <person name="Fauchery L."/>
            <person name="Ihrmark K."/>
            <person name="Kuo A."/>
            <person name="LaButti K."/>
            <person name="Lipzen A."/>
            <person name="Morin E."/>
            <person name="Grigoriev I.V."/>
            <person name="Henrissat B."/>
            <person name="Lindahl B."/>
            <person name="Martin F."/>
        </authorList>
    </citation>
    <scope>NUCLEOTIDE SEQUENCE</scope>
    <source>
        <strain evidence="1">JB14</strain>
    </source>
</reference>
<feature type="non-terminal residue" evidence="1">
    <location>
        <position position="1"/>
    </location>
</feature>
<dbReference type="AlphaFoldDB" id="A0A6A4HZA3"/>